<dbReference type="Gene3D" id="3.90.1150.10">
    <property type="entry name" value="Aspartate Aminotransferase, domain 1"/>
    <property type="match status" value="1"/>
</dbReference>
<keyword evidence="8" id="KW-1185">Reference proteome</keyword>
<evidence type="ECO:0000256" key="3">
    <source>
        <dbReference type="ARBA" id="ARBA00022793"/>
    </source>
</evidence>
<evidence type="ECO:0000256" key="5">
    <source>
        <dbReference type="ARBA" id="ARBA00023239"/>
    </source>
</evidence>
<evidence type="ECO:0000256" key="2">
    <source>
        <dbReference type="ARBA" id="ARBA00009533"/>
    </source>
</evidence>
<reference evidence="7 8" key="1">
    <citation type="submission" date="2017-06" db="EMBL/GenBank/DDBJ databases">
        <title>Genome sequence of Bacillus sonorensis strain SRCM101395.</title>
        <authorList>
            <person name="Cho S.H."/>
        </authorList>
    </citation>
    <scope>NUCLEOTIDE SEQUENCE [LARGE SCALE GENOMIC DNA]</scope>
    <source>
        <strain evidence="7 8">SRCM101395</strain>
    </source>
</reference>
<accession>A0ABN5AH99</accession>
<dbReference type="Gene3D" id="3.40.640.10">
    <property type="entry name" value="Type I PLP-dependent aspartate aminotransferase-like (Major domain)"/>
    <property type="match status" value="1"/>
</dbReference>
<dbReference type="InterPro" id="IPR015421">
    <property type="entry name" value="PyrdxlP-dep_Trfase_major"/>
</dbReference>
<name>A0ABN5AH99_9BACI</name>
<dbReference type="InterPro" id="IPR002129">
    <property type="entry name" value="PyrdxlP-dep_de-COase"/>
</dbReference>
<dbReference type="GeneID" id="92852401"/>
<dbReference type="PANTHER" id="PTHR45677:SF8">
    <property type="entry name" value="CYSTEINE SULFINIC ACID DECARBOXYLASE"/>
    <property type="match status" value="1"/>
</dbReference>
<keyword evidence="3" id="KW-0210">Decarboxylase</keyword>
<evidence type="ECO:0000256" key="6">
    <source>
        <dbReference type="RuleBase" id="RU000382"/>
    </source>
</evidence>
<gene>
    <name evidence="7" type="ORF">S101395_03655</name>
</gene>
<dbReference type="Proteomes" id="UP000196877">
    <property type="component" value="Chromosome"/>
</dbReference>
<evidence type="ECO:0000313" key="8">
    <source>
        <dbReference type="Proteomes" id="UP000196877"/>
    </source>
</evidence>
<protein>
    <submittedName>
        <fullName evidence="7">Diaminobutyrate decarboxylase</fullName>
        <ecNumber evidence="7">4.1.1.86</ecNumber>
    </submittedName>
</protein>
<organism evidence="7 8">
    <name type="scientific">Bacillus sonorensis</name>
    <dbReference type="NCBI Taxonomy" id="119858"/>
    <lineage>
        <taxon>Bacteria</taxon>
        <taxon>Bacillati</taxon>
        <taxon>Bacillota</taxon>
        <taxon>Bacilli</taxon>
        <taxon>Bacillales</taxon>
        <taxon>Bacillaceae</taxon>
        <taxon>Bacillus</taxon>
    </lineage>
</organism>
<proteinExistence type="inferred from homology"/>
<dbReference type="CDD" id="cd06450">
    <property type="entry name" value="DOPA_deC_like"/>
    <property type="match status" value="1"/>
</dbReference>
<evidence type="ECO:0000256" key="4">
    <source>
        <dbReference type="ARBA" id="ARBA00022898"/>
    </source>
</evidence>
<evidence type="ECO:0000256" key="1">
    <source>
        <dbReference type="ARBA" id="ARBA00001933"/>
    </source>
</evidence>
<dbReference type="EMBL" id="CP021920">
    <property type="protein sequence ID" value="ASB90161.1"/>
    <property type="molecule type" value="Genomic_DNA"/>
</dbReference>
<dbReference type="RefSeq" id="WP_088272958.1">
    <property type="nucleotide sequence ID" value="NZ_BORD01000002.1"/>
</dbReference>
<dbReference type="EC" id="4.1.1.86" evidence="7"/>
<dbReference type="InterPro" id="IPR015422">
    <property type="entry name" value="PyrdxlP-dep_Trfase_small"/>
</dbReference>
<sequence length="503" mass="56226">MKLSSKLKHVDSLFMNGGEQGIEAYREAVQAAAAALEDEWKGKTKPYSGNMPRDLHHNIKELCSFQKTGEPLEHVLDELKNGFLPHRIHVEHPTCIAHLHCPPLIPALVAEMLISVLNLSMDSFDQSGAASLIEEEMVQWLCRKFRYGKEADGTFTSGGTQSNHMGLLLARDAFCEKKWNWDVQKDGLPPEAGRLRILCSKDAHFTVKKSASQLGLGERAVVLVETDGNKRMCLRDLKKKTEMLDESGLYPFALVATCGTTDFGSIDPLQELADAADAGAMWLHVDAAYGGALIMSKTRRDRLAGIERADSISVDFHKQFYQPVSCGAFLIKDGRNFRFIDHHADYLNPEEDEADGIIHLVNKSLQTTRRFDALKLFISMRVLGEDAFAELIDGTFALAEAAARKIAADARFELLNPCPELNAIVFRRLAGDDDRENDELNRYIHRELFQTGRAVIAKTSAGGKTYLKFTLLNPRTALSDIEEVLCEIQKLASFYLNSRRVIR</sequence>
<dbReference type="Gene3D" id="1.20.1650.10">
    <property type="entry name" value="PLP-dependent transferases"/>
    <property type="match status" value="1"/>
</dbReference>
<comment type="similarity">
    <text evidence="2 6">Belongs to the group II decarboxylase family.</text>
</comment>
<dbReference type="GO" id="GO:0033983">
    <property type="term" value="F:diaminobutyrate decarboxylase activity"/>
    <property type="evidence" value="ECO:0007669"/>
    <property type="project" value="UniProtKB-EC"/>
</dbReference>
<dbReference type="Pfam" id="PF00282">
    <property type="entry name" value="Pyridoxal_deC"/>
    <property type="match status" value="1"/>
</dbReference>
<keyword evidence="4 6" id="KW-0663">Pyridoxal phosphate</keyword>
<evidence type="ECO:0000313" key="7">
    <source>
        <dbReference type="EMBL" id="ASB90161.1"/>
    </source>
</evidence>
<keyword evidence="5 6" id="KW-0456">Lyase</keyword>
<dbReference type="PANTHER" id="PTHR45677">
    <property type="entry name" value="GLUTAMATE DECARBOXYLASE-RELATED"/>
    <property type="match status" value="1"/>
</dbReference>
<dbReference type="SUPFAM" id="SSF53383">
    <property type="entry name" value="PLP-dependent transferases"/>
    <property type="match status" value="1"/>
</dbReference>
<comment type="cofactor">
    <cofactor evidence="1 6">
        <name>pyridoxal 5'-phosphate</name>
        <dbReference type="ChEBI" id="CHEBI:597326"/>
    </cofactor>
</comment>
<dbReference type="InterPro" id="IPR015424">
    <property type="entry name" value="PyrdxlP-dep_Trfase"/>
</dbReference>